<dbReference type="AlphaFoldDB" id="A0A8S9R468"/>
<feature type="region of interest" description="Disordered" evidence="1">
    <location>
        <begin position="1"/>
        <end position="25"/>
    </location>
</feature>
<evidence type="ECO:0000313" key="2">
    <source>
        <dbReference type="EMBL" id="KAF3558927.1"/>
    </source>
</evidence>
<reference evidence="2" key="1">
    <citation type="submission" date="2019-12" db="EMBL/GenBank/DDBJ databases">
        <title>Genome sequencing and annotation of Brassica cretica.</title>
        <authorList>
            <person name="Studholme D.J."/>
            <person name="Sarris P."/>
        </authorList>
    </citation>
    <scope>NUCLEOTIDE SEQUENCE</scope>
    <source>
        <strain evidence="2">PFS-109/04</strain>
        <tissue evidence="2">Leaf</tissue>
    </source>
</reference>
<gene>
    <name evidence="2" type="ORF">F2Q69_00012161</name>
</gene>
<dbReference type="Proteomes" id="UP000712600">
    <property type="component" value="Unassembled WGS sequence"/>
</dbReference>
<dbReference type="EMBL" id="QGKX02000996">
    <property type="protein sequence ID" value="KAF3558927.1"/>
    <property type="molecule type" value="Genomic_DNA"/>
</dbReference>
<evidence type="ECO:0000256" key="1">
    <source>
        <dbReference type="SAM" id="MobiDB-lite"/>
    </source>
</evidence>
<dbReference type="PANTHER" id="PTHR31099:SF44">
    <property type="entry name" value="DUF4283 DOMAIN-CONTAINING PROTEIN"/>
    <property type="match status" value="1"/>
</dbReference>
<dbReference type="PANTHER" id="PTHR31099">
    <property type="entry name" value="OS06G0165300 PROTEIN"/>
    <property type="match status" value="1"/>
</dbReference>
<proteinExistence type="predicted"/>
<name>A0A8S9R468_BRACR</name>
<evidence type="ECO:0000313" key="3">
    <source>
        <dbReference type="Proteomes" id="UP000712600"/>
    </source>
</evidence>
<sequence length="591" mass="67453">MACSVARGDSDGGESTVVRGDREGGESTVAQWRTLAPQLVRIVNPSLFGFNEWLGKWDQFGRIDIQKFVETCLPERKILRGLRLVPPSPKTLVRITRRLLLPRRNLSLIPEEAERYWAAVCSKITPPLEAPFPQEVEFRIPVPRERVKDPPEGFFTCYEVFLRCRIWFTIPEIIVRVMNRFEISISQLNPTGMQHLIGILVLSYEYGLTLVPEHFEALLKTLQSSGPFSYRLAPQPFMSIIRGHTSNSHSWRKRWFFVRINSASVEESGIRYSVAIGNILPPFPEDLIATRNLLSSRKKNSKRVAPRPSKSKNVELCPHTLTPFANFCHVPEEVEFRIPVPRERVKDPPEGFFTCYEVFLRCRIWFTIPEIIVRVMNRFEISISQLNPTGMQHLIGILVLSYEYGLTLVPEHFEALLKTLQSSGPFSYRLAPQPFMSIIRGHTSNSHSWRKRWFFVRINSASVEESGIRYSVAIGNILPPFPEDLIATRNLLRSGPFFWTSFAPERVRRALALFRSRTDSVEVVEEETDSDMGDAVPQDVPIGDGQRKGKWIDLDDIEFSADGFPLPGWDPCFVPGDGSGTSKMPLPDCDF</sequence>
<organism evidence="2 3">
    <name type="scientific">Brassica cretica</name>
    <name type="common">Mustard</name>
    <dbReference type="NCBI Taxonomy" id="69181"/>
    <lineage>
        <taxon>Eukaryota</taxon>
        <taxon>Viridiplantae</taxon>
        <taxon>Streptophyta</taxon>
        <taxon>Embryophyta</taxon>
        <taxon>Tracheophyta</taxon>
        <taxon>Spermatophyta</taxon>
        <taxon>Magnoliopsida</taxon>
        <taxon>eudicotyledons</taxon>
        <taxon>Gunneridae</taxon>
        <taxon>Pentapetalae</taxon>
        <taxon>rosids</taxon>
        <taxon>malvids</taxon>
        <taxon>Brassicales</taxon>
        <taxon>Brassicaceae</taxon>
        <taxon>Brassiceae</taxon>
        <taxon>Brassica</taxon>
    </lineage>
</organism>
<protein>
    <submittedName>
        <fullName evidence="2">Uncharacterized protein</fullName>
    </submittedName>
</protein>
<accession>A0A8S9R468</accession>
<comment type="caution">
    <text evidence="2">The sequence shown here is derived from an EMBL/GenBank/DDBJ whole genome shotgun (WGS) entry which is preliminary data.</text>
</comment>